<reference evidence="1 2" key="1">
    <citation type="journal article" date="2019" name="Commun. Biol.">
        <title>The bagworm genome reveals a unique fibroin gene that provides high tensile strength.</title>
        <authorList>
            <person name="Kono N."/>
            <person name="Nakamura H."/>
            <person name="Ohtoshi R."/>
            <person name="Tomita M."/>
            <person name="Numata K."/>
            <person name="Arakawa K."/>
        </authorList>
    </citation>
    <scope>NUCLEOTIDE SEQUENCE [LARGE SCALE GENOMIC DNA]</scope>
</reference>
<accession>A0A4C2A5G4</accession>
<dbReference type="Proteomes" id="UP000299102">
    <property type="component" value="Unassembled WGS sequence"/>
</dbReference>
<evidence type="ECO:0000313" key="1">
    <source>
        <dbReference type="EMBL" id="GBP94399.1"/>
    </source>
</evidence>
<sequence>MRNQQRELLATPNPSEYDATRLTLAGRIATGAVSHIGGARGFPIGCRSRHNSFRTSAGVSYHIRLAFALGFACVPKLNFFMCYISKISENRDPDSGHVPNWTPAPLWVAVQSIILINPVLFDSNPASNSNPSFDPNSSL</sequence>
<evidence type="ECO:0000313" key="2">
    <source>
        <dbReference type="Proteomes" id="UP000299102"/>
    </source>
</evidence>
<organism evidence="1 2">
    <name type="scientific">Eumeta variegata</name>
    <name type="common">Bagworm moth</name>
    <name type="synonym">Eumeta japonica</name>
    <dbReference type="NCBI Taxonomy" id="151549"/>
    <lineage>
        <taxon>Eukaryota</taxon>
        <taxon>Metazoa</taxon>
        <taxon>Ecdysozoa</taxon>
        <taxon>Arthropoda</taxon>
        <taxon>Hexapoda</taxon>
        <taxon>Insecta</taxon>
        <taxon>Pterygota</taxon>
        <taxon>Neoptera</taxon>
        <taxon>Endopterygota</taxon>
        <taxon>Lepidoptera</taxon>
        <taxon>Glossata</taxon>
        <taxon>Ditrysia</taxon>
        <taxon>Tineoidea</taxon>
        <taxon>Psychidae</taxon>
        <taxon>Oiketicinae</taxon>
        <taxon>Eumeta</taxon>
    </lineage>
</organism>
<comment type="caution">
    <text evidence="1">The sequence shown here is derived from an EMBL/GenBank/DDBJ whole genome shotgun (WGS) entry which is preliminary data.</text>
</comment>
<name>A0A4C2A5G4_EUMVA</name>
<protein>
    <submittedName>
        <fullName evidence="1">Uncharacterized protein</fullName>
    </submittedName>
</protein>
<keyword evidence="2" id="KW-1185">Reference proteome</keyword>
<gene>
    <name evidence="1" type="ORF">EVAR_96646_1</name>
</gene>
<dbReference type="AlphaFoldDB" id="A0A4C2A5G4"/>
<dbReference type="EMBL" id="BGZK01002500">
    <property type="protein sequence ID" value="GBP94399.1"/>
    <property type="molecule type" value="Genomic_DNA"/>
</dbReference>
<proteinExistence type="predicted"/>